<name>A0A1G9GNF1_9ACTN</name>
<reference evidence="7 8" key="1">
    <citation type="submission" date="2016-10" db="EMBL/GenBank/DDBJ databases">
        <authorList>
            <person name="de Groot N.N."/>
        </authorList>
    </citation>
    <scope>NUCLEOTIDE SEQUENCE [LARGE SCALE GENOMIC DNA]</scope>
    <source>
        <strain evidence="7 8">CGMCC 4.5681</strain>
    </source>
</reference>
<keyword evidence="4 6" id="KW-1133">Transmembrane helix</keyword>
<comment type="subcellular location">
    <subcellularLocation>
        <location evidence="1">Cell membrane</location>
        <topology evidence="1">Multi-pass membrane protein</topology>
    </subcellularLocation>
</comment>
<gene>
    <name evidence="7" type="ORF">SAMN05421874_114154</name>
</gene>
<keyword evidence="2" id="KW-1003">Cell membrane</keyword>
<feature type="transmembrane region" description="Helical" evidence="6">
    <location>
        <begin position="299"/>
        <end position="324"/>
    </location>
</feature>
<dbReference type="AlphaFoldDB" id="A0A1G9GNF1"/>
<dbReference type="SUPFAM" id="SSF103473">
    <property type="entry name" value="MFS general substrate transporter"/>
    <property type="match status" value="1"/>
</dbReference>
<dbReference type="PANTHER" id="PTHR23513:SF11">
    <property type="entry name" value="STAPHYLOFERRIN A TRANSPORTER"/>
    <property type="match status" value="1"/>
</dbReference>
<dbReference type="RefSeq" id="WP_090768719.1">
    <property type="nucleotide sequence ID" value="NZ_FNFB01000014.1"/>
</dbReference>
<feature type="transmembrane region" description="Helical" evidence="6">
    <location>
        <begin position="174"/>
        <end position="193"/>
    </location>
</feature>
<feature type="transmembrane region" description="Helical" evidence="6">
    <location>
        <begin position="372"/>
        <end position="394"/>
    </location>
</feature>
<dbReference type="CDD" id="cd06173">
    <property type="entry name" value="MFS_MefA_like"/>
    <property type="match status" value="1"/>
</dbReference>
<feature type="transmembrane region" description="Helical" evidence="6">
    <location>
        <begin position="55"/>
        <end position="77"/>
    </location>
</feature>
<dbReference type="PANTHER" id="PTHR23513">
    <property type="entry name" value="INTEGRAL MEMBRANE EFFLUX PROTEIN-RELATED"/>
    <property type="match status" value="1"/>
</dbReference>
<proteinExistence type="predicted"/>
<feature type="transmembrane region" description="Helical" evidence="6">
    <location>
        <begin position="89"/>
        <end position="119"/>
    </location>
</feature>
<sequence length="411" mass="42503">MAGETRSGTYAQVFRVAEFRALWCSVVLSRGGGELARVALALLTFQRTGSPAVTALVYALTSLPAIVGGSFLGVLADRYPRRTVLTVCAWLRAILVLFVAIPGIPLPVLCALVFVIQAIDAPAKAAQMALLPDILNSSLYPLGVAAVALTNQIVSLVAFPVGGVLVAMAGPNNALLVTAVAFAGMGVIVRLGLQHRPAAQSEGAGRGSGFRGGWQLIMGSPPLRNLIAAAMLAGFYVTPEALAAPYAASLGMGSAQVGLLLAAMPVGNVLGVFLYTRWVPSEARLRWLGPLAVVSSLPLVFSALHPGFVVSMILWVLVGMLSAYQVTANTEFVRIVPKDRRGQALGLASALLISSQGLGMLLGGLLADRVGVAEAIAVFGAAGCLVGLLPAIGWHRARQGLTSREPSALAD</sequence>
<evidence type="ECO:0000313" key="8">
    <source>
        <dbReference type="Proteomes" id="UP000198683"/>
    </source>
</evidence>
<feature type="transmembrane region" description="Helical" evidence="6">
    <location>
        <begin position="259"/>
        <end position="279"/>
    </location>
</feature>
<keyword evidence="5 6" id="KW-0472">Membrane</keyword>
<dbReference type="GO" id="GO:0022857">
    <property type="term" value="F:transmembrane transporter activity"/>
    <property type="evidence" value="ECO:0007669"/>
    <property type="project" value="InterPro"/>
</dbReference>
<evidence type="ECO:0000256" key="2">
    <source>
        <dbReference type="ARBA" id="ARBA00022475"/>
    </source>
</evidence>
<evidence type="ECO:0000256" key="4">
    <source>
        <dbReference type="ARBA" id="ARBA00022989"/>
    </source>
</evidence>
<dbReference type="OrthoDB" id="3227279at2"/>
<dbReference type="Proteomes" id="UP000198683">
    <property type="component" value="Unassembled WGS sequence"/>
</dbReference>
<feature type="transmembrane region" description="Helical" evidence="6">
    <location>
        <begin position="226"/>
        <end position="247"/>
    </location>
</feature>
<dbReference type="InterPro" id="IPR011701">
    <property type="entry name" value="MFS"/>
</dbReference>
<protein>
    <submittedName>
        <fullName evidence="7">Predicted arabinose efflux permease, MFS family</fullName>
    </submittedName>
</protein>
<accession>A0A1G9GNF1</accession>
<evidence type="ECO:0000313" key="7">
    <source>
        <dbReference type="EMBL" id="SDL02220.1"/>
    </source>
</evidence>
<keyword evidence="3 6" id="KW-0812">Transmembrane</keyword>
<evidence type="ECO:0000256" key="6">
    <source>
        <dbReference type="SAM" id="Phobius"/>
    </source>
</evidence>
<dbReference type="GO" id="GO:0005886">
    <property type="term" value="C:plasma membrane"/>
    <property type="evidence" value="ECO:0007669"/>
    <property type="project" value="UniProtKB-SubCell"/>
</dbReference>
<dbReference type="EMBL" id="FNFB01000014">
    <property type="protein sequence ID" value="SDL02220.1"/>
    <property type="molecule type" value="Genomic_DNA"/>
</dbReference>
<dbReference type="Pfam" id="PF07690">
    <property type="entry name" value="MFS_1"/>
    <property type="match status" value="1"/>
</dbReference>
<keyword evidence="8" id="KW-1185">Reference proteome</keyword>
<feature type="transmembrane region" description="Helical" evidence="6">
    <location>
        <begin position="139"/>
        <end position="167"/>
    </location>
</feature>
<feature type="transmembrane region" description="Helical" evidence="6">
    <location>
        <begin position="345"/>
        <end position="366"/>
    </location>
</feature>
<evidence type="ECO:0000256" key="1">
    <source>
        <dbReference type="ARBA" id="ARBA00004651"/>
    </source>
</evidence>
<dbReference type="InterPro" id="IPR036259">
    <property type="entry name" value="MFS_trans_sf"/>
</dbReference>
<organism evidence="7 8">
    <name type="scientific">Nonomuraea maritima</name>
    <dbReference type="NCBI Taxonomy" id="683260"/>
    <lineage>
        <taxon>Bacteria</taxon>
        <taxon>Bacillati</taxon>
        <taxon>Actinomycetota</taxon>
        <taxon>Actinomycetes</taxon>
        <taxon>Streptosporangiales</taxon>
        <taxon>Streptosporangiaceae</taxon>
        <taxon>Nonomuraea</taxon>
    </lineage>
</organism>
<evidence type="ECO:0000256" key="3">
    <source>
        <dbReference type="ARBA" id="ARBA00022692"/>
    </source>
</evidence>
<dbReference type="STRING" id="683260.SAMN05421874_114154"/>
<dbReference type="Gene3D" id="1.20.1250.20">
    <property type="entry name" value="MFS general substrate transporter like domains"/>
    <property type="match status" value="2"/>
</dbReference>
<evidence type="ECO:0000256" key="5">
    <source>
        <dbReference type="ARBA" id="ARBA00023136"/>
    </source>
</evidence>